<keyword evidence="4" id="KW-1003">Cell membrane</keyword>
<evidence type="ECO:0000313" key="10">
    <source>
        <dbReference type="EMBL" id="AGS34412.1"/>
    </source>
</evidence>
<feature type="transmembrane region" description="Helical" evidence="9">
    <location>
        <begin position="177"/>
        <end position="207"/>
    </location>
</feature>
<dbReference type="KEGG" id="cmd:B841_04675"/>
<name>S5STN3_9CORY</name>
<keyword evidence="6 9" id="KW-1133">Transmembrane helix</keyword>
<proteinExistence type="inferred from homology"/>
<evidence type="ECO:0008006" key="12">
    <source>
        <dbReference type="Google" id="ProtNLM"/>
    </source>
</evidence>
<evidence type="ECO:0000256" key="6">
    <source>
        <dbReference type="ARBA" id="ARBA00022989"/>
    </source>
</evidence>
<dbReference type="GO" id="GO:0005886">
    <property type="term" value="C:plasma membrane"/>
    <property type="evidence" value="ECO:0007669"/>
    <property type="project" value="UniProtKB-SubCell"/>
</dbReference>
<evidence type="ECO:0000256" key="8">
    <source>
        <dbReference type="SAM" id="MobiDB-lite"/>
    </source>
</evidence>
<evidence type="ECO:0000256" key="3">
    <source>
        <dbReference type="ARBA" id="ARBA00022448"/>
    </source>
</evidence>
<feature type="transmembrane region" description="Helical" evidence="9">
    <location>
        <begin position="45"/>
        <end position="63"/>
    </location>
</feature>
<dbReference type="InterPro" id="IPR002549">
    <property type="entry name" value="AI-2E-like"/>
</dbReference>
<dbReference type="EMBL" id="CP003924">
    <property type="protein sequence ID" value="AGS34412.1"/>
    <property type="molecule type" value="Genomic_DNA"/>
</dbReference>
<dbReference type="Proteomes" id="UP000015388">
    <property type="component" value="Chromosome"/>
</dbReference>
<organism evidence="10 11">
    <name type="scientific">Corynebacterium maris DSM 45190</name>
    <dbReference type="NCBI Taxonomy" id="1224163"/>
    <lineage>
        <taxon>Bacteria</taxon>
        <taxon>Bacillati</taxon>
        <taxon>Actinomycetota</taxon>
        <taxon>Actinomycetes</taxon>
        <taxon>Mycobacteriales</taxon>
        <taxon>Corynebacteriaceae</taxon>
        <taxon>Corynebacterium</taxon>
    </lineage>
</organism>
<dbReference type="Pfam" id="PF01594">
    <property type="entry name" value="AI-2E_transport"/>
    <property type="match status" value="1"/>
</dbReference>
<evidence type="ECO:0000256" key="1">
    <source>
        <dbReference type="ARBA" id="ARBA00004651"/>
    </source>
</evidence>
<sequence>MSTPSEKYESDSSEKERDVAALSLDDPVADQIDRSVVVGSWLKQVAMWALRALIIAVAAYALWFLLSTFWVGLLPIILALIVCTVLAPPTTWMRRRGMPSVLAALISILLFFGALGAIVAVVAPDIARQSQVLYLQALEGIQRLQLWAQGPPLNLNGEDLDNVLNDLVSWVQDQAGAIAGGVVTGLSTATSLVITLFMVVVLVIFFLKDGHLFLPWVRSVMGRRGGWHATELLTRSWTTLGGYIRAQAIVSAVDALAIGLGLWAIGVPMAFTLAVITFVAGFVPYVGAITAGALAVLVALVSLGFTEALLVLILIVAVQQLEGNILSPLLQSRAMNLHPVIVLISVVVGGGLFGLVGAFLAVPAAAMIAVAFRYLLDITSLQAGEKKAAEIEFITPEGLATGRVNEEHGRVLRQRWREDGEFFATAAREYGQYDDVDVAEDVGPPPAKTAPSPRAEGVRRPATKLLRRGGDAVERLLDSRRNRRK</sequence>
<keyword evidence="11" id="KW-1185">Reference proteome</keyword>
<evidence type="ECO:0000256" key="2">
    <source>
        <dbReference type="ARBA" id="ARBA00009773"/>
    </source>
</evidence>
<dbReference type="STRING" id="1224163.B841_04675"/>
<feature type="transmembrane region" description="Helical" evidence="9">
    <location>
        <begin position="339"/>
        <end position="372"/>
    </location>
</feature>
<dbReference type="PANTHER" id="PTHR21716:SF53">
    <property type="entry name" value="PERMEASE PERM-RELATED"/>
    <property type="match status" value="1"/>
</dbReference>
<evidence type="ECO:0000256" key="4">
    <source>
        <dbReference type="ARBA" id="ARBA00022475"/>
    </source>
</evidence>
<dbReference type="AlphaFoldDB" id="S5STN3"/>
<feature type="transmembrane region" description="Helical" evidence="9">
    <location>
        <begin position="69"/>
        <end position="89"/>
    </location>
</feature>
<comment type="similarity">
    <text evidence="2">Belongs to the autoinducer-2 exporter (AI-2E) (TC 2.A.86) family.</text>
</comment>
<feature type="transmembrane region" description="Helical" evidence="9">
    <location>
        <begin position="285"/>
        <end position="318"/>
    </location>
</feature>
<accession>S5STN3</accession>
<feature type="region of interest" description="Disordered" evidence="8">
    <location>
        <begin position="437"/>
        <end position="464"/>
    </location>
</feature>
<dbReference type="PATRIC" id="fig|1224163.3.peg.937"/>
<dbReference type="GO" id="GO:0055085">
    <property type="term" value="P:transmembrane transport"/>
    <property type="evidence" value="ECO:0007669"/>
    <property type="project" value="TreeGrafter"/>
</dbReference>
<feature type="transmembrane region" description="Helical" evidence="9">
    <location>
        <begin position="101"/>
        <end position="123"/>
    </location>
</feature>
<protein>
    <recommendedName>
        <fullName evidence="12">Permease</fullName>
    </recommendedName>
</protein>
<comment type="subcellular location">
    <subcellularLocation>
        <location evidence="1">Cell membrane</location>
        <topology evidence="1">Multi-pass membrane protein</topology>
    </subcellularLocation>
</comment>
<reference evidence="10 11" key="1">
    <citation type="submission" date="2012-11" db="EMBL/GenBank/DDBJ databases">
        <title>The complete genome sequence of Corynebacterium maris Coryn-1 (=DSM 45190).</title>
        <authorList>
            <person name="Schaffert L."/>
            <person name="Albersmeier A."/>
            <person name="Kalinowski J."/>
            <person name="Ruckert C."/>
        </authorList>
    </citation>
    <scope>NUCLEOTIDE SEQUENCE [LARGE SCALE GENOMIC DNA]</scope>
    <source>
        <strain evidence="11">Coryn-1</strain>
    </source>
</reference>
<keyword evidence="7 9" id="KW-0472">Membrane</keyword>
<evidence type="ECO:0000256" key="5">
    <source>
        <dbReference type="ARBA" id="ARBA00022692"/>
    </source>
</evidence>
<dbReference type="RefSeq" id="WP_020934345.1">
    <property type="nucleotide sequence ID" value="NC_021915.1"/>
</dbReference>
<gene>
    <name evidence="10" type="ORF">B841_04675</name>
</gene>
<dbReference type="HOGENOM" id="CLU_031275_3_0_11"/>
<evidence type="ECO:0000313" key="11">
    <source>
        <dbReference type="Proteomes" id="UP000015388"/>
    </source>
</evidence>
<feature type="transmembrane region" description="Helical" evidence="9">
    <location>
        <begin position="255"/>
        <end position="279"/>
    </location>
</feature>
<dbReference type="eggNOG" id="COG0628">
    <property type="taxonomic scope" value="Bacteria"/>
</dbReference>
<keyword evidence="3" id="KW-0813">Transport</keyword>
<dbReference type="PANTHER" id="PTHR21716">
    <property type="entry name" value="TRANSMEMBRANE PROTEIN"/>
    <property type="match status" value="1"/>
</dbReference>
<keyword evidence="5 9" id="KW-0812">Transmembrane</keyword>
<evidence type="ECO:0000256" key="7">
    <source>
        <dbReference type="ARBA" id="ARBA00023136"/>
    </source>
</evidence>
<evidence type="ECO:0000256" key="9">
    <source>
        <dbReference type="SAM" id="Phobius"/>
    </source>
</evidence>